<accession>A0AB34JC39</accession>
<proteinExistence type="predicted"/>
<evidence type="ECO:0000313" key="4">
    <source>
        <dbReference type="Proteomes" id="UP001515480"/>
    </source>
</evidence>
<feature type="region of interest" description="Disordered" evidence="1">
    <location>
        <begin position="1"/>
        <end position="27"/>
    </location>
</feature>
<protein>
    <recommendedName>
        <fullName evidence="2">HTH cro/C1-type domain-containing protein</fullName>
    </recommendedName>
</protein>
<reference evidence="3 4" key="1">
    <citation type="journal article" date="2024" name="Science">
        <title>Giant polyketide synthase enzymes in the biosynthesis of giant marine polyether toxins.</title>
        <authorList>
            <person name="Fallon T.R."/>
            <person name="Shende V.V."/>
            <person name="Wierzbicki I.H."/>
            <person name="Pendleton A.L."/>
            <person name="Watervoot N.F."/>
            <person name="Auber R.P."/>
            <person name="Gonzalez D.J."/>
            <person name="Wisecaver J.H."/>
            <person name="Moore B.S."/>
        </authorList>
    </citation>
    <scope>NUCLEOTIDE SEQUENCE [LARGE SCALE GENOMIC DNA]</scope>
    <source>
        <strain evidence="3 4">12B1</strain>
    </source>
</reference>
<feature type="domain" description="HTH cro/C1-type" evidence="2">
    <location>
        <begin position="241"/>
        <end position="266"/>
    </location>
</feature>
<dbReference type="PROSITE" id="PS50943">
    <property type="entry name" value="HTH_CROC1"/>
    <property type="match status" value="1"/>
</dbReference>
<name>A0AB34JC39_PRYPA</name>
<feature type="compositionally biased region" description="Gly residues" evidence="1">
    <location>
        <begin position="18"/>
        <end position="27"/>
    </location>
</feature>
<dbReference type="Proteomes" id="UP001515480">
    <property type="component" value="Unassembled WGS sequence"/>
</dbReference>
<evidence type="ECO:0000313" key="3">
    <source>
        <dbReference type="EMBL" id="KAL1515985.1"/>
    </source>
</evidence>
<organism evidence="3 4">
    <name type="scientific">Prymnesium parvum</name>
    <name type="common">Toxic golden alga</name>
    <dbReference type="NCBI Taxonomy" id="97485"/>
    <lineage>
        <taxon>Eukaryota</taxon>
        <taxon>Haptista</taxon>
        <taxon>Haptophyta</taxon>
        <taxon>Prymnesiophyceae</taxon>
        <taxon>Prymnesiales</taxon>
        <taxon>Prymnesiaceae</taxon>
        <taxon>Prymnesium</taxon>
    </lineage>
</organism>
<comment type="caution">
    <text evidence="3">The sequence shown here is derived from an EMBL/GenBank/DDBJ whole genome shotgun (WGS) entry which is preliminary data.</text>
</comment>
<evidence type="ECO:0000259" key="2">
    <source>
        <dbReference type="PROSITE" id="PS50943"/>
    </source>
</evidence>
<evidence type="ECO:0000256" key="1">
    <source>
        <dbReference type="SAM" id="MobiDB-lite"/>
    </source>
</evidence>
<gene>
    <name evidence="3" type="ORF">AB1Y20_002598</name>
</gene>
<dbReference type="AlphaFoldDB" id="A0AB34JC39"/>
<sequence length="303" mass="32850">MRLTKHSIGKGGGEKARGQGGGKSGAVKGGVVRMAVVTSAQPTHPPVTKEPTILRHLVHLWKARSTHGARLQPPPPPPKSELELRRQAEACAAGRPLDAADGQVSILLDQPVRTSSERILRWEQLTDARHPRNGYYDGRRRDPEHAHDATDEIEYVVEVAHSQPTMTMSVRTRTLSDDSFHTQLLIGERMSATLSCWILPEGDTESMTVVSQLDPDSGKSEVVYRRLMSEGVGDVAHNVTESGNASATLELLEQTASHYGVSTDTLLQELDHVPNVSNVFRYCMPPDLSAEGASPTGTCSLAG</sequence>
<dbReference type="InterPro" id="IPR001387">
    <property type="entry name" value="Cro/C1-type_HTH"/>
</dbReference>
<keyword evidence="4" id="KW-1185">Reference proteome</keyword>
<dbReference type="EMBL" id="JBGBPQ010000011">
    <property type="protein sequence ID" value="KAL1515985.1"/>
    <property type="molecule type" value="Genomic_DNA"/>
</dbReference>